<dbReference type="PANTHER" id="PTHR12210">
    <property type="entry name" value="DULLARD PROTEIN PHOSPHATASE"/>
    <property type="match status" value="1"/>
</dbReference>
<reference evidence="3 4" key="1">
    <citation type="journal article" date="2014" name="PLoS Genet.">
        <title>The Genome of Spironucleus salmonicida Highlights a Fish Pathogen Adapted to Fluctuating Environments.</title>
        <authorList>
            <person name="Xu F."/>
            <person name="Jerlstrom-Hultqvist J."/>
            <person name="Einarsson E."/>
            <person name="Astvaldsson A."/>
            <person name="Svard S.G."/>
            <person name="Andersson J.O."/>
        </authorList>
    </citation>
    <scope>NUCLEOTIDE SEQUENCE</scope>
    <source>
        <strain evidence="4">ATCC 50377</strain>
    </source>
</reference>
<comment type="function">
    <text evidence="1">Essential component of the TIM23 complex, a complex that mediates the translocation of transit peptide-containing proteins across the mitochondrial inner membrane.</text>
</comment>
<dbReference type="Pfam" id="PF03031">
    <property type="entry name" value="NIF"/>
    <property type="match status" value="1"/>
</dbReference>
<dbReference type="PROSITE" id="PS50969">
    <property type="entry name" value="FCP1"/>
    <property type="match status" value="1"/>
</dbReference>
<feature type="domain" description="FCP1 homology" evidence="2">
    <location>
        <begin position="69"/>
        <end position="238"/>
    </location>
</feature>
<comment type="subunit">
    <text evidence="1">Component of the TIM23 complex.</text>
</comment>
<evidence type="ECO:0000313" key="3">
    <source>
        <dbReference type="EMBL" id="EST49137.1"/>
    </source>
</evidence>
<dbReference type="CDD" id="cd07521">
    <property type="entry name" value="HAD_FCP1-like"/>
    <property type="match status" value="1"/>
</dbReference>
<comment type="similarity">
    <text evidence="1">Belongs to the TIM50 family.</text>
</comment>
<reference evidence="4" key="2">
    <citation type="submission" date="2020-12" db="EMBL/GenBank/DDBJ databases">
        <title>New Spironucleus salmonicida genome in near-complete chromosomes.</title>
        <authorList>
            <person name="Xu F."/>
            <person name="Kurt Z."/>
            <person name="Jimenez-Gonzalez A."/>
            <person name="Astvaldsson A."/>
            <person name="Andersson J.O."/>
            <person name="Svard S.G."/>
        </authorList>
    </citation>
    <scope>NUCLEOTIDE SEQUENCE</scope>
    <source>
        <strain evidence="4">ATCC 50377</strain>
    </source>
</reference>
<dbReference type="VEuPathDB" id="GiardiaDB:SS50377_28294"/>
<evidence type="ECO:0000259" key="2">
    <source>
        <dbReference type="PROSITE" id="PS50969"/>
    </source>
</evidence>
<keyword evidence="1" id="KW-0653">Protein transport</keyword>
<dbReference type="EMBL" id="KI545954">
    <property type="protein sequence ID" value="EST49137.1"/>
    <property type="molecule type" value="Genomic_DNA"/>
</dbReference>
<dbReference type="AlphaFoldDB" id="V6LWW1"/>
<name>V6LWW1_9EUKA</name>
<dbReference type="OrthoDB" id="277011at2759"/>
<keyword evidence="1" id="KW-0813">Transport</keyword>
<comment type="subcellular location">
    <subcellularLocation>
        <location evidence="1">Mitochondrion inner membrane</location>
        <topology evidence="1">Single-pass membrane protein</topology>
    </subcellularLocation>
</comment>
<keyword evidence="1" id="KW-0809">Transit peptide</keyword>
<keyword evidence="1" id="KW-0811">Translocation</keyword>
<dbReference type="SMART" id="SM00577">
    <property type="entry name" value="CPDc"/>
    <property type="match status" value="1"/>
</dbReference>
<evidence type="ECO:0000313" key="4">
    <source>
        <dbReference type="EMBL" id="KAH0570319.1"/>
    </source>
</evidence>
<dbReference type="InterPro" id="IPR050365">
    <property type="entry name" value="TIM50"/>
</dbReference>
<organism evidence="3">
    <name type="scientific">Spironucleus salmonicida</name>
    <dbReference type="NCBI Taxonomy" id="348837"/>
    <lineage>
        <taxon>Eukaryota</taxon>
        <taxon>Metamonada</taxon>
        <taxon>Diplomonadida</taxon>
        <taxon>Hexamitidae</taxon>
        <taxon>Hexamitinae</taxon>
        <taxon>Spironucleus</taxon>
    </lineage>
</organism>
<accession>V6LWW1</accession>
<proteinExistence type="inferred from homology"/>
<keyword evidence="1" id="KW-0496">Mitochondrion</keyword>
<evidence type="ECO:0000256" key="1">
    <source>
        <dbReference type="RuleBase" id="RU365079"/>
    </source>
</evidence>
<dbReference type="EMBL" id="AUWU02000008">
    <property type="protein sequence ID" value="KAH0570319.1"/>
    <property type="molecule type" value="Genomic_DNA"/>
</dbReference>
<keyword evidence="5" id="KW-1185">Reference proteome</keyword>
<dbReference type="InterPro" id="IPR036412">
    <property type="entry name" value="HAD-like_sf"/>
</dbReference>
<dbReference type="GO" id="GO:0005744">
    <property type="term" value="C:TIM23 mitochondrial import inner membrane translocase complex"/>
    <property type="evidence" value="ECO:0007669"/>
    <property type="project" value="UniProtKB-UniRule"/>
</dbReference>
<dbReference type="GO" id="GO:0015031">
    <property type="term" value="P:protein transport"/>
    <property type="evidence" value="ECO:0007669"/>
    <property type="project" value="UniProtKB-KW"/>
</dbReference>
<dbReference type="Proteomes" id="UP000018208">
    <property type="component" value="Unassembled WGS sequence"/>
</dbReference>
<dbReference type="SUPFAM" id="SSF56784">
    <property type="entry name" value="HAD-like"/>
    <property type="match status" value="1"/>
</dbReference>
<gene>
    <name evidence="3" type="ORF">SS50377_10577</name>
    <name evidence="4" type="ORF">SS50377_28294</name>
</gene>
<evidence type="ECO:0000313" key="5">
    <source>
        <dbReference type="Proteomes" id="UP000018208"/>
    </source>
</evidence>
<protein>
    <recommendedName>
        <fullName evidence="1">Mitochondrial import inner membrane translocase subunit TIM50</fullName>
    </recommendedName>
</protein>
<dbReference type="InterPro" id="IPR004274">
    <property type="entry name" value="FCP1_dom"/>
</dbReference>
<dbReference type="InterPro" id="IPR023214">
    <property type="entry name" value="HAD_sf"/>
</dbReference>
<dbReference type="Gene3D" id="3.40.50.1000">
    <property type="entry name" value="HAD superfamily/HAD-like"/>
    <property type="match status" value="1"/>
</dbReference>
<sequence length="255" mass="29504">MKCLAKKQKIQKPFSVQSNIIGTEAVVITLLNNENTQNIIFDQASNQQMLIRSPIPQENIQSNTAYLLPYSQRKTIVLDLDETLIHSEFDFTNNVDKIVKIMINNDTADLQVDFNLNYIPIYLQIRTGAADFIQTLSEYYDVILWTASPKSYADALMQEIDKRQLVKYRLYRNDCSITDRGMLYKDLSRLGRNLENVAIVDNSRQSFAKHPDNGILIQDFYGKQDNLLFELGKELVRIQKFNNLIDNIPKKWGDV</sequence>